<dbReference type="InterPro" id="IPR036291">
    <property type="entry name" value="NAD(P)-bd_dom_sf"/>
</dbReference>
<dbReference type="AlphaFoldDB" id="A0A506U782"/>
<proteinExistence type="inferred from homology"/>
<evidence type="ECO:0000256" key="1">
    <source>
        <dbReference type="ARBA" id="ARBA00009463"/>
    </source>
</evidence>
<feature type="domain" description="3-hydroxyacyl-CoA dehydrogenase NAD binding" evidence="4">
    <location>
        <begin position="8"/>
        <end position="178"/>
    </location>
</feature>
<accession>A0A506U782</accession>
<dbReference type="GO" id="GO:0050104">
    <property type="term" value="F:L-gulonate 3-dehydrogenase activity"/>
    <property type="evidence" value="ECO:0007669"/>
    <property type="project" value="TreeGrafter"/>
</dbReference>
<dbReference type="Gene3D" id="3.40.50.720">
    <property type="entry name" value="NAD(P)-binding Rossmann-like Domain"/>
    <property type="match status" value="1"/>
</dbReference>
<dbReference type="PANTHER" id="PTHR48075">
    <property type="entry name" value="3-HYDROXYACYL-COA DEHYDROGENASE FAMILY PROTEIN"/>
    <property type="match status" value="1"/>
</dbReference>
<dbReference type="Proteomes" id="UP000318801">
    <property type="component" value="Unassembled WGS sequence"/>
</dbReference>
<dbReference type="SUPFAM" id="SSF48179">
    <property type="entry name" value="6-phosphogluconate dehydrogenase C-terminal domain-like"/>
    <property type="match status" value="1"/>
</dbReference>
<evidence type="ECO:0000259" key="4">
    <source>
        <dbReference type="Pfam" id="PF02737"/>
    </source>
</evidence>
<dbReference type="InterPro" id="IPR013328">
    <property type="entry name" value="6PGD_dom2"/>
</dbReference>
<comment type="caution">
    <text evidence="5">The sequence shown here is derived from an EMBL/GenBank/DDBJ whole genome shotgun (WGS) entry which is preliminary data.</text>
</comment>
<dbReference type="Pfam" id="PF02737">
    <property type="entry name" value="3HCDH_N"/>
    <property type="match status" value="1"/>
</dbReference>
<dbReference type="RefSeq" id="WP_141149433.1">
    <property type="nucleotide sequence ID" value="NZ_VHLG01000008.1"/>
</dbReference>
<sequence length="309" mass="32806">MSDKKIIVTVIGSGTIGMSWAALFATNGYHVRLNDVRPDFAAAITGKLKDMIAQISDDPDAAFGRISFHTDLAEALEGSMLVQENGPENPAFKQKMFADLEAMTSADTMLVSSSSGITPDVIGAQMKNSARVMIGHPLNPPHMVRLVEICGASGADDAVVERLMAFYEDCGRVSVRLNKPIPGFVVNRLQVALVREAIHIISEGVVDVEGLDKIVVNSLGVRYASIGPMLTAQLGGGAGGLKEMVEKILAGLVAALNLPPVDAETVALLDSQASVTYPLDRIAEFGAVRDVRQSKVIAVQDETPLPKVD</sequence>
<feature type="domain" description="3-hydroxyacyl-CoA dehydrogenase C-terminal" evidence="3">
    <location>
        <begin position="183"/>
        <end position="247"/>
    </location>
</feature>
<keyword evidence="2" id="KW-0560">Oxidoreductase</keyword>
<dbReference type="Pfam" id="PF00725">
    <property type="entry name" value="3HCDH"/>
    <property type="match status" value="1"/>
</dbReference>
<dbReference type="InterPro" id="IPR006176">
    <property type="entry name" value="3-OHacyl-CoA_DH_NAD-bd"/>
</dbReference>
<dbReference type="EMBL" id="VHLG01000008">
    <property type="protein sequence ID" value="TPW29710.1"/>
    <property type="molecule type" value="Genomic_DNA"/>
</dbReference>
<dbReference type="GO" id="GO:0070403">
    <property type="term" value="F:NAD+ binding"/>
    <property type="evidence" value="ECO:0007669"/>
    <property type="project" value="InterPro"/>
</dbReference>
<evidence type="ECO:0000259" key="3">
    <source>
        <dbReference type="Pfam" id="PF00725"/>
    </source>
</evidence>
<name>A0A506U782_9HYPH</name>
<dbReference type="SUPFAM" id="SSF51735">
    <property type="entry name" value="NAD(P)-binding Rossmann-fold domains"/>
    <property type="match status" value="1"/>
</dbReference>
<evidence type="ECO:0000313" key="6">
    <source>
        <dbReference type="Proteomes" id="UP000318801"/>
    </source>
</evidence>
<dbReference type="OrthoDB" id="9803287at2"/>
<keyword evidence="6" id="KW-1185">Reference proteome</keyword>
<organism evidence="5 6">
    <name type="scientific">Martelella alba</name>
    <dbReference type="NCBI Taxonomy" id="2590451"/>
    <lineage>
        <taxon>Bacteria</taxon>
        <taxon>Pseudomonadati</taxon>
        <taxon>Pseudomonadota</taxon>
        <taxon>Alphaproteobacteria</taxon>
        <taxon>Hyphomicrobiales</taxon>
        <taxon>Aurantimonadaceae</taxon>
        <taxon>Martelella</taxon>
    </lineage>
</organism>
<reference evidence="5 6" key="1">
    <citation type="submission" date="2019-06" db="EMBL/GenBank/DDBJ databases">
        <authorList>
            <person name="Li M."/>
        </authorList>
    </citation>
    <scope>NUCLEOTIDE SEQUENCE [LARGE SCALE GENOMIC DNA]</scope>
    <source>
        <strain evidence="5 6">BGMRC2036</strain>
    </source>
</reference>
<dbReference type="PANTHER" id="PTHR48075:SF1">
    <property type="entry name" value="LAMBDA-CRYSTALLIN HOMOLOG"/>
    <property type="match status" value="1"/>
</dbReference>
<gene>
    <name evidence="5" type="ORF">FJU08_12910</name>
</gene>
<comment type="similarity">
    <text evidence="1">Belongs to the 3-hydroxyacyl-CoA dehydrogenase family.</text>
</comment>
<dbReference type="InterPro" id="IPR006108">
    <property type="entry name" value="3HC_DH_C"/>
</dbReference>
<dbReference type="Gene3D" id="1.10.1040.10">
    <property type="entry name" value="N-(1-d-carboxylethyl)-l-norvaline Dehydrogenase, domain 2"/>
    <property type="match status" value="1"/>
</dbReference>
<dbReference type="GO" id="GO:0006631">
    <property type="term" value="P:fatty acid metabolic process"/>
    <property type="evidence" value="ECO:0007669"/>
    <property type="project" value="InterPro"/>
</dbReference>
<dbReference type="InterPro" id="IPR008927">
    <property type="entry name" value="6-PGluconate_DH-like_C_sf"/>
</dbReference>
<protein>
    <submittedName>
        <fullName evidence="5">Hydroxylacyl-CoA dehydrogenase</fullName>
    </submittedName>
</protein>
<evidence type="ECO:0000256" key="2">
    <source>
        <dbReference type="ARBA" id="ARBA00023002"/>
    </source>
</evidence>
<evidence type="ECO:0000313" key="5">
    <source>
        <dbReference type="EMBL" id="TPW29710.1"/>
    </source>
</evidence>